<comment type="similarity">
    <text evidence="2 3">Belongs to the small heat shock protein (HSP20) family.</text>
</comment>
<comment type="caution">
    <text evidence="6">The sequence shown here is derived from an EMBL/GenBank/DDBJ whole genome shotgun (WGS) entry which is preliminary data.</text>
</comment>
<evidence type="ECO:0000313" key="6">
    <source>
        <dbReference type="EMBL" id="KAK0557602.1"/>
    </source>
</evidence>
<dbReference type="PANTHER" id="PTHR11527">
    <property type="entry name" value="HEAT-SHOCK PROTEIN 20 FAMILY MEMBER"/>
    <property type="match status" value="1"/>
</dbReference>
<dbReference type="EMBL" id="JAPDMZ010000004">
    <property type="protein sequence ID" value="KAK0557602.1"/>
    <property type="molecule type" value="Genomic_DNA"/>
</dbReference>
<gene>
    <name evidence="6" type="ORF">OC846_000390</name>
</gene>
<dbReference type="PROSITE" id="PS01031">
    <property type="entry name" value="SHSP"/>
    <property type="match status" value="1"/>
</dbReference>
<feature type="region of interest" description="Disordered" evidence="4">
    <location>
        <begin position="97"/>
        <end position="142"/>
    </location>
</feature>
<evidence type="ECO:0000313" key="7">
    <source>
        <dbReference type="Proteomes" id="UP001176517"/>
    </source>
</evidence>
<keyword evidence="7" id="KW-1185">Reference proteome</keyword>
<feature type="domain" description="SHSP" evidence="5">
    <location>
        <begin position="44"/>
        <end position="199"/>
    </location>
</feature>
<dbReference type="Proteomes" id="UP001176517">
    <property type="component" value="Unassembled WGS sequence"/>
</dbReference>
<sequence>MSLFGDSFFSPIPYTFSLPLDADDFDFESAPSSQVAKRGPRHTNMNPVMGPRVDVHEVSSAYEVSAELPGALRENIKIALDANTRKVIISGEIKNEYHMPAPPAEAPADKDKQDQGKGDEVSVTKTDSGKKSAPHHHGPRPLISERFYGHFSRSFILPKDADCDSEEIKAKFENGLLKLTIPKKTEVKKGVRSVTIENAAE</sequence>
<evidence type="ECO:0000256" key="1">
    <source>
        <dbReference type="ARBA" id="ARBA00023016"/>
    </source>
</evidence>
<dbReference type="Pfam" id="PF00011">
    <property type="entry name" value="HSP20"/>
    <property type="match status" value="1"/>
</dbReference>
<accession>A0AAN6JUS5</accession>
<feature type="region of interest" description="Disordered" evidence="4">
    <location>
        <begin position="31"/>
        <end position="50"/>
    </location>
</feature>
<reference evidence="6" key="1">
    <citation type="journal article" date="2023" name="PhytoFront">
        <title>Draft Genome Resources of Seven Strains of Tilletia horrida, Causal Agent of Kernel Smut of Rice.</title>
        <authorList>
            <person name="Khanal S."/>
            <person name="Antony Babu S."/>
            <person name="Zhou X.G."/>
        </authorList>
    </citation>
    <scope>NUCLEOTIDE SEQUENCE</scope>
    <source>
        <strain evidence="6">TX6</strain>
    </source>
</reference>
<evidence type="ECO:0000256" key="3">
    <source>
        <dbReference type="RuleBase" id="RU003616"/>
    </source>
</evidence>
<dbReference type="InterPro" id="IPR031107">
    <property type="entry name" value="Small_HSP"/>
</dbReference>
<evidence type="ECO:0000256" key="2">
    <source>
        <dbReference type="PROSITE-ProRule" id="PRU00285"/>
    </source>
</evidence>
<organism evidence="6 7">
    <name type="scientific">Tilletia horrida</name>
    <dbReference type="NCBI Taxonomy" id="155126"/>
    <lineage>
        <taxon>Eukaryota</taxon>
        <taxon>Fungi</taxon>
        <taxon>Dikarya</taxon>
        <taxon>Basidiomycota</taxon>
        <taxon>Ustilaginomycotina</taxon>
        <taxon>Exobasidiomycetes</taxon>
        <taxon>Tilletiales</taxon>
        <taxon>Tilletiaceae</taxon>
        <taxon>Tilletia</taxon>
    </lineage>
</organism>
<keyword evidence="1" id="KW-0346">Stress response</keyword>
<protein>
    <recommendedName>
        <fullName evidence="5">SHSP domain-containing protein</fullName>
    </recommendedName>
</protein>
<feature type="compositionally biased region" description="Basic and acidic residues" evidence="4">
    <location>
        <begin position="107"/>
        <end position="130"/>
    </location>
</feature>
<dbReference type="AlphaFoldDB" id="A0AAN6JUS5"/>
<name>A0AAN6JUS5_9BASI</name>
<dbReference type="Gene3D" id="2.60.40.790">
    <property type="match status" value="1"/>
</dbReference>
<evidence type="ECO:0000256" key="4">
    <source>
        <dbReference type="SAM" id="MobiDB-lite"/>
    </source>
</evidence>
<dbReference type="InterPro" id="IPR002068">
    <property type="entry name" value="A-crystallin/Hsp20_dom"/>
</dbReference>
<dbReference type="SUPFAM" id="SSF49764">
    <property type="entry name" value="HSP20-like chaperones"/>
    <property type="match status" value="1"/>
</dbReference>
<evidence type="ECO:0000259" key="5">
    <source>
        <dbReference type="PROSITE" id="PS01031"/>
    </source>
</evidence>
<proteinExistence type="inferred from homology"/>
<dbReference type="InterPro" id="IPR008978">
    <property type="entry name" value="HSP20-like_chaperone"/>
</dbReference>